<feature type="transmembrane region" description="Helical" evidence="7">
    <location>
        <begin position="52"/>
        <end position="78"/>
    </location>
</feature>
<keyword evidence="10" id="KW-1185">Reference proteome</keyword>
<feature type="transmembrane region" description="Helical" evidence="7">
    <location>
        <begin position="150"/>
        <end position="171"/>
    </location>
</feature>
<evidence type="ECO:0000256" key="7">
    <source>
        <dbReference type="SAM" id="Phobius"/>
    </source>
</evidence>
<feature type="non-terminal residue" evidence="9">
    <location>
        <position position="1"/>
    </location>
</feature>
<feature type="transmembrane region" description="Helical" evidence="7">
    <location>
        <begin position="361"/>
        <end position="382"/>
    </location>
</feature>
<feature type="transmembrane region" description="Helical" evidence="7">
    <location>
        <begin position="124"/>
        <end position="144"/>
    </location>
</feature>
<dbReference type="PROSITE" id="PS50850">
    <property type="entry name" value="MFS"/>
    <property type="match status" value="1"/>
</dbReference>
<evidence type="ECO:0000256" key="3">
    <source>
        <dbReference type="ARBA" id="ARBA00022692"/>
    </source>
</evidence>
<dbReference type="InterPro" id="IPR036259">
    <property type="entry name" value="MFS_trans_sf"/>
</dbReference>
<dbReference type="InterPro" id="IPR011701">
    <property type="entry name" value="MFS"/>
</dbReference>
<evidence type="ECO:0000313" key="10">
    <source>
        <dbReference type="Proteomes" id="UP000664132"/>
    </source>
</evidence>
<keyword evidence="5 7" id="KW-0472">Membrane</keyword>
<dbReference type="GO" id="GO:0005886">
    <property type="term" value="C:plasma membrane"/>
    <property type="evidence" value="ECO:0007669"/>
    <property type="project" value="TreeGrafter"/>
</dbReference>
<feature type="domain" description="Major facilitator superfamily (MFS) profile" evidence="8">
    <location>
        <begin position="54"/>
        <end position="435"/>
    </location>
</feature>
<proteinExistence type="inferred from homology"/>
<dbReference type="Pfam" id="PF07690">
    <property type="entry name" value="MFS_1"/>
    <property type="match status" value="1"/>
</dbReference>
<comment type="subcellular location">
    <subcellularLocation>
        <location evidence="1">Membrane</location>
        <topology evidence="1">Multi-pass membrane protein</topology>
    </subcellularLocation>
</comment>
<feature type="transmembrane region" description="Helical" evidence="7">
    <location>
        <begin position="389"/>
        <end position="409"/>
    </location>
</feature>
<accession>A0A8H7T0T8</accession>
<evidence type="ECO:0000313" key="9">
    <source>
        <dbReference type="EMBL" id="KAG4411444.1"/>
    </source>
</evidence>
<evidence type="ECO:0000256" key="6">
    <source>
        <dbReference type="SAM" id="MobiDB-lite"/>
    </source>
</evidence>
<dbReference type="Proteomes" id="UP000664132">
    <property type="component" value="Unassembled WGS sequence"/>
</dbReference>
<dbReference type="GO" id="GO:0022857">
    <property type="term" value="F:transmembrane transporter activity"/>
    <property type="evidence" value="ECO:0007669"/>
    <property type="project" value="InterPro"/>
</dbReference>
<evidence type="ECO:0000259" key="8">
    <source>
        <dbReference type="PROSITE" id="PS50850"/>
    </source>
</evidence>
<dbReference type="EMBL" id="JAFJYH010000475">
    <property type="protein sequence ID" value="KAG4411444.1"/>
    <property type="molecule type" value="Genomic_DNA"/>
</dbReference>
<comment type="caution">
    <text evidence="9">The sequence shown here is derived from an EMBL/GenBank/DDBJ whole genome shotgun (WGS) entry which is preliminary data.</text>
</comment>
<sequence length="435" mass="47204">MSNTRQESEISSRDDNVTIERSLAEKMGHTQEPDADGLSEENKKSITGLKRLIVVGACTMATFLLMLDISIVATYLTLDGTDRLTFSHSVLSSRCLVASIINFPQRLVPRKRNSSETLAQGYQITYVAFIGIFELGSLLSGVAGSSNMLIIARAIAGIGASGLMNGGLTIIRFSVPMEKTASYLGAMISTAQLGILLGPLIGGALTEYASWRWCFYINLPLGAIVVLALYFIRIPDHRLPSDIKPKLLPILQSFDLVGFAIFAGTAIMLLLAVEWGGNKYTWNNATIIGLFCGSASALGVFLVWEHRKGMKALLPLDILKQRIVWTSCLHMFFICANMMTTSYYMAVYFQAVRDKSPTMSGVYLLPSVLSQMALGIIAGILVTRLGYYFPWAIGSGALATIGTGLLTTLTPTTSVVKWVFFQIIAGAGRGMGIQM</sequence>
<dbReference type="Gene3D" id="1.20.1250.20">
    <property type="entry name" value="MFS general substrate transporter like domains"/>
    <property type="match status" value="1"/>
</dbReference>
<dbReference type="PANTHER" id="PTHR23501">
    <property type="entry name" value="MAJOR FACILITATOR SUPERFAMILY"/>
    <property type="match status" value="1"/>
</dbReference>
<dbReference type="PANTHER" id="PTHR23501:SF193">
    <property type="entry name" value="MULTIDRUG TRANSPORTER, PUTATIVE (AFU_ORTHOLOGUE AFUA_8G00940)-RELATED"/>
    <property type="match status" value="1"/>
</dbReference>
<dbReference type="OrthoDB" id="10021397at2759"/>
<feature type="compositionally biased region" description="Basic and acidic residues" evidence="6">
    <location>
        <begin position="1"/>
        <end position="32"/>
    </location>
</feature>
<feature type="transmembrane region" description="Helical" evidence="7">
    <location>
        <begin position="324"/>
        <end position="349"/>
    </location>
</feature>
<organism evidence="9 10">
    <name type="scientific">Cadophora malorum</name>
    <dbReference type="NCBI Taxonomy" id="108018"/>
    <lineage>
        <taxon>Eukaryota</taxon>
        <taxon>Fungi</taxon>
        <taxon>Dikarya</taxon>
        <taxon>Ascomycota</taxon>
        <taxon>Pezizomycotina</taxon>
        <taxon>Leotiomycetes</taxon>
        <taxon>Helotiales</taxon>
        <taxon>Ploettnerulaceae</taxon>
        <taxon>Cadophora</taxon>
    </lineage>
</organism>
<name>A0A8H7T0T8_9HELO</name>
<feature type="transmembrane region" description="Helical" evidence="7">
    <location>
        <begin position="183"/>
        <end position="204"/>
    </location>
</feature>
<evidence type="ECO:0000256" key="2">
    <source>
        <dbReference type="ARBA" id="ARBA00007520"/>
    </source>
</evidence>
<keyword evidence="3 7" id="KW-0812">Transmembrane</keyword>
<comment type="similarity">
    <text evidence="2">Belongs to the major facilitator superfamily. TCR/Tet family.</text>
</comment>
<keyword evidence="4 7" id="KW-1133">Transmembrane helix</keyword>
<feature type="transmembrane region" description="Helical" evidence="7">
    <location>
        <begin position="210"/>
        <end position="232"/>
    </location>
</feature>
<feature type="region of interest" description="Disordered" evidence="6">
    <location>
        <begin position="1"/>
        <end position="41"/>
    </location>
</feature>
<evidence type="ECO:0000256" key="5">
    <source>
        <dbReference type="ARBA" id="ARBA00023136"/>
    </source>
</evidence>
<dbReference type="Gene3D" id="1.20.1720.10">
    <property type="entry name" value="Multidrug resistance protein D"/>
    <property type="match status" value="1"/>
</dbReference>
<feature type="transmembrane region" description="Helical" evidence="7">
    <location>
        <begin position="285"/>
        <end position="304"/>
    </location>
</feature>
<feature type="transmembrane region" description="Helical" evidence="7">
    <location>
        <begin position="253"/>
        <end position="273"/>
    </location>
</feature>
<dbReference type="SUPFAM" id="SSF103473">
    <property type="entry name" value="MFS general substrate transporter"/>
    <property type="match status" value="2"/>
</dbReference>
<dbReference type="AlphaFoldDB" id="A0A8H7T0T8"/>
<dbReference type="InterPro" id="IPR020846">
    <property type="entry name" value="MFS_dom"/>
</dbReference>
<evidence type="ECO:0000256" key="4">
    <source>
        <dbReference type="ARBA" id="ARBA00022989"/>
    </source>
</evidence>
<protein>
    <recommendedName>
        <fullName evidence="8">Major facilitator superfamily (MFS) profile domain-containing protein</fullName>
    </recommendedName>
</protein>
<gene>
    <name evidence="9" type="ORF">IFR04_015414</name>
</gene>
<evidence type="ECO:0000256" key="1">
    <source>
        <dbReference type="ARBA" id="ARBA00004141"/>
    </source>
</evidence>
<reference evidence="9" key="1">
    <citation type="submission" date="2021-02" db="EMBL/GenBank/DDBJ databases">
        <title>Genome sequence Cadophora malorum strain M34.</title>
        <authorList>
            <person name="Stefanovic E."/>
            <person name="Vu D."/>
            <person name="Scully C."/>
            <person name="Dijksterhuis J."/>
            <person name="Roader J."/>
            <person name="Houbraken J."/>
        </authorList>
    </citation>
    <scope>NUCLEOTIDE SEQUENCE</scope>
    <source>
        <strain evidence="9">M34</strain>
    </source>
</reference>